<dbReference type="RefSeq" id="WP_175109264.1">
    <property type="nucleotide sequence ID" value="NZ_CADIKF010000003.1"/>
</dbReference>
<sequence length="436" mass="48286">MIDENQYGAPQGVPDGTATGPQDYGLVDATADAPARPLRILFHINDFGKGGTETSLLSWLNVLDRRLFTPSVSVGYPTDELAFWRAKSIPDDVPVHVLAPSKWMHVLHNTARRRKMGTAEKLVHKALKYGAVRPLAARRLRELVREHDVICDFDFSLRHLAGHGGVPWFGVSHFSLATRLGNKSARYVERRVRQYRRYAAIAVLTPDMEREAQQLFKAHPLRITELPNVIDVDAIRRDARAPIDDRPAAPYIVSVARLDEGQKDHATLLRAYALLRERGHLAAELVLIGEGPARGALEQLARELGVVAHVHFMGFRSNPFPYIRQAEMLVLSSRYEGLPMVLREAMAIGTPVLSSDCPTGPRDLLDGGRAGLLAPPGDAQALAYEMARLLTDRALRKTLIRNGLAKADTFAPKHANSRMLTLARMLSTKTEPVIGL</sequence>
<organism evidence="2 3">
    <name type="scientific">Paraburkholderia solisilvae</name>
    <dbReference type="NCBI Taxonomy" id="624376"/>
    <lineage>
        <taxon>Bacteria</taxon>
        <taxon>Pseudomonadati</taxon>
        <taxon>Pseudomonadota</taxon>
        <taxon>Betaproteobacteria</taxon>
        <taxon>Burkholderiales</taxon>
        <taxon>Burkholderiaceae</taxon>
        <taxon>Paraburkholderia</taxon>
    </lineage>
</organism>
<reference evidence="2 3" key="1">
    <citation type="submission" date="2020-04" db="EMBL/GenBank/DDBJ databases">
        <authorList>
            <person name="De Canck E."/>
        </authorList>
    </citation>
    <scope>NUCLEOTIDE SEQUENCE [LARGE SCALE GENOMIC DNA]</scope>
    <source>
        <strain evidence="2 3">LMG 29739</strain>
    </source>
</reference>
<accession>A0A6J5D7S6</accession>
<proteinExistence type="predicted"/>
<evidence type="ECO:0000313" key="3">
    <source>
        <dbReference type="Proteomes" id="UP000494329"/>
    </source>
</evidence>
<keyword evidence="2" id="KW-0328">Glycosyltransferase</keyword>
<name>A0A6J5D7S6_9BURK</name>
<dbReference type="Pfam" id="PF13692">
    <property type="entry name" value="Glyco_trans_1_4"/>
    <property type="match status" value="1"/>
</dbReference>
<dbReference type="Proteomes" id="UP000494329">
    <property type="component" value="Unassembled WGS sequence"/>
</dbReference>
<dbReference type="PANTHER" id="PTHR12526:SF630">
    <property type="entry name" value="GLYCOSYLTRANSFERASE"/>
    <property type="match status" value="1"/>
</dbReference>
<evidence type="ECO:0000313" key="2">
    <source>
        <dbReference type="EMBL" id="CAB3748746.1"/>
    </source>
</evidence>
<dbReference type="CDD" id="cd03811">
    <property type="entry name" value="GT4_GT28_WabH-like"/>
    <property type="match status" value="1"/>
</dbReference>
<gene>
    <name evidence="2" type="primary">mshA_1</name>
    <name evidence="2" type="ORF">LMG29739_00582</name>
</gene>
<keyword evidence="3" id="KW-1185">Reference proteome</keyword>
<protein>
    <submittedName>
        <fullName evidence="2">D-inositol-3-phosphate glycosyltransferase</fullName>
        <ecNumber evidence="2">2.4.1.250</ecNumber>
    </submittedName>
</protein>
<keyword evidence="2" id="KW-0808">Transferase</keyword>
<feature type="region of interest" description="Disordered" evidence="1">
    <location>
        <begin position="1"/>
        <end position="24"/>
    </location>
</feature>
<dbReference type="SUPFAM" id="SSF53756">
    <property type="entry name" value="UDP-Glycosyltransferase/glycogen phosphorylase"/>
    <property type="match status" value="1"/>
</dbReference>
<evidence type="ECO:0000256" key="1">
    <source>
        <dbReference type="SAM" id="MobiDB-lite"/>
    </source>
</evidence>
<dbReference type="Gene3D" id="3.40.50.2000">
    <property type="entry name" value="Glycogen Phosphorylase B"/>
    <property type="match status" value="2"/>
</dbReference>
<dbReference type="EC" id="2.4.1.250" evidence="2"/>
<dbReference type="GO" id="GO:0102710">
    <property type="term" value="F:D-inositol-3-phosphate glycosyltransferase activity"/>
    <property type="evidence" value="ECO:0007669"/>
    <property type="project" value="UniProtKB-EC"/>
</dbReference>
<dbReference type="EMBL" id="CADIKF010000003">
    <property type="protein sequence ID" value="CAB3748746.1"/>
    <property type="molecule type" value="Genomic_DNA"/>
</dbReference>
<dbReference type="AlphaFoldDB" id="A0A6J5D7S6"/>
<dbReference type="PANTHER" id="PTHR12526">
    <property type="entry name" value="GLYCOSYLTRANSFERASE"/>
    <property type="match status" value="1"/>
</dbReference>